<feature type="signal peptide" evidence="3">
    <location>
        <begin position="1"/>
        <end position="23"/>
    </location>
</feature>
<dbReference type="InterPro" id="IPR028081">
    <property type="entry name" value="Leu-bd"/>
</dbReference>
<accession>A0A2K2H9C0</accession>
<evidence type="ECO:0000256" key="3">
    <source>
        <dbReference type="SAM" id="SignalP"/>
    </source>
</evidence>
<keyword evidence="2 3" id="KW-0732">Signal</keyword>
<comment type="caution">
    <text evidence="5">The sequence shown here is derived from an EMBL/GenBank/DDBJ whole genome shotgun (WGS) entry which is preliminary data.</text>
</comment>
<reference evidence="5 6" key="1">
    <citation type="journal article" date="2018" name="Genome Announc.">
        <title>Genome Sequence of Geothermobacter sp. HR-1 Iron Reducer from the Loihi Seamount.</title>
        <authorList>
            <person name="Smith H."/>
            <person name="Abuyen K."/>
            <person name="Tremblay J."/>
            <person name="Savalia P."/>
            <person name="Perez-Rodriguez I."/>
            <person name="Emerson D."/>
            <person name="Tully B."/>
            <person name="Amend J."/>
        </authorList>
    </citation>
    <scope>NUCLEOTIDE SEQUENCE [LARGE SCALE GENOMIC DNA]</scope>
    <source>
        <strain evidence="5 6">HR-1</strain>
    </source>
</reference>
<dbReference type="PANTHER" id="PTHR30483:SF6">
    <property type="entry name" value="PERIPLASMIC BINDING PROTEIN OF ABC TRANSPORTER FOR NATURAL AMINO ACIDS"/>
    <property type="match status" value="1"/>
</dbReference>
<evidence type="ECO:0000313" key="5">
    <source>
        <dbReference type="EMBL" id="PNU19820.1"/>
    </source>
</evidence>
<dbReference type="CDD" id="cd06347">
    <property type="entry name" value="PBP1_ABC_LivK_ligand_binding-like"/>
    <property type="match status" value="1"/>
</dbReference>
<sequence>MKKGTFALLLTTLALLLTAPAWAADTIKIGFNIPLTGDIPKVGESSKLSAEMLKADINGAGGLDVGGKKYMLEFIYEDNEAKAESAVTTALKLIEKDQVLAMIGPNSSKQAVPAGQVADDNQTVMISPWSTNPDTTYDRPWVFRAAFLDPFQGPVAVNFAVKTFHAKTAAVLYDLSNDYSKGLAEIFRDVFEKKMGKGTVLAFESHGTKDQDFSAQLTKIIATKPDFIFVPDNYNQVALIVPQARKLGYKGEFMGSDAWGSSELMTLCGDDCKGLHFSTHYAAAGAKGATKEFIDRYTKKYGYTPDDVAALTWDATRVVLKGIQNAGKLTGKLRRDRKAVRDGISAIKSFAGITGNMKFDEQGDPVKCAVVVQISQSGDFEFKESVCPE</sequence>
<proteinExistence type="inferred from homology"/>
<dbReference type="OrthoDB" id="9791590at2"/>
<dbReference type="EMBL" id="PPFX01000022">
    <property type="protein sequence ID" value="PNU19820.1"/>
    <property type="molecule type" value="Genomic_DNA"/>
</dbReference>
<comment type="similarity">
    <text evidence="1">Belongs to the leucine-binding protein family.</text>
</comment>
<evidence type="ECO:0000259" key="4">
    <source>
        <dbReference type="Pfam" id="PF13458"/>
    </source>
</evidence>
<protein>
    <submittedName>
        <fullName evidence="5">Branched-chain amino acid ABC transporter substrate-binding protein</fullName>
    </submittedName>
</protein>
<dbReference type="InterPro" id="IPR028082">
    <property type="entry name" value="Peripla_BP_I"/>
</dbReference>
<dbReference type="PANTHER" id="PTHR30483">
    <property type="entry name" value="LEUCINE-SPECIFIC-BINDING PROTEIN"/>
    <property type="match status" value="1"/>
</dbReference>
<dbReference type="Gene3D" id="3.40.50.2300">
    <property type="match status" value="2"/>
</dbReference>
<organism evidence="5 6">
    <name type="scientific">Geothermobacter hydrogeniphilus</name>
    <dbReference type="NCBI Taxonomy" id="1969733"/>
    <lineage>
        <taxon>Bacteria</taxon>
        <taxon>Pseudomonadati</taxon>
        <taxon>Thermodesulfobacteriota</taxon>
        <taxon>Desulfuromonadia</taxon>
        <taxon>Desulfuromonadales</taxon>
        <taxon>Geothermobacteraceae</taxon>
        <taxon>Geothermobacter</taxon>
    </lineage>
</organism>
<evidence type="ECO:0000313" key="6">
    <source>
        <dbReference type="Proteomes" id="UP000236340"/>
    </source>
</evidence>
<dbReference type="InterPro" id="IPR051010">
    <property type="entry name" value="BCAA_transport"/>
</dbReference>
<dbReference type="SUPFAM" id="SSF53822">
    <property type="entry name" value="Periplasmic binding protein-like I"/>
    <property type="match status" value="1"/>
</dbReference>
<gene>
    <name evidence="5" type="ORF">C2E25_10325</name>
</gene>
<feature type="chain" id="PRO_5014446674" evidence="3">
    <location>
        <begin position="24"/>
        <end position="389"/>
    </location>
</feature>
<dbReference type="Proteomes" id="UP000236340">
    <property type="component" value="Unassembled WGS sequence"/>
</dbReference>
<feature type="domain" description="Leucine-binding protein" evidence="4">
    <location>
        <begin position="26"/>
        <end position="378"/>
    </location>
</feature>
<evidence type="ECO:0000256" key="2">
    <source>
        <dbReference type="ARBA" id="ARBA00022729"/>
    </source>
</evidence>
<dbReference type="AlphaFoldDB" id="A0A2K2H9C0"/>
<dbReference type="RefSeq" id="WP_103115664.1">
    <property type="nucleotide sequence ID" value="NZ_PPFX01000022.1"/>
</dbReference>
<name>A0A2K2H9C0_9BACT</name>
<dbReference type="Pfam" id="PF13458">
    <property type="entry name" value="Peripla_BP_6"/>
    <property type="match status" value="1"/>
</dbReference>
<evidence type="ECO:0000256" key="1">
    <source>
        <dbReference type="ARBA" id="ARBA00010062"/>
    </source>
</evidence>